<accession>A0A822MNM2</accession>
<organism evidence="1 2">
    <name type="scientific">Vibrio crassostreae</name>
    <dbReference type="NCBI Taxonomy" id="246167"/>
    <lineage>
        <taxon>Bacteria</taxon>
        <taxon>Pseudomonadati</taxon>
        <taxon>Pseudomonadota</taxon>
        <taxon>Gammaproteobacteria</taxon>
        <taxon>Vibrionales</taxon>
        <taxon>Vibrionaceae</taxon>
        <taxon>Vibrio</taxon>
    </lineage>
</organism>
<gene>
    <name evidence="1" type="ORF">VCR5J5_1360087</name>
</gene>
<evidence type="ECO:0000313" key="2">
    <source>
        <dbReference type="Proteomes" id="UP000049495"/>
    </source>
</evidence>
<proteinExistence type="predicted"/>
<dbReference type="AlphaFoldDB" id="A0A822MNM2"/>
<name>A0A822MNM2_9VIBR</name>
<sequence length="96" mass="11691">MRHIDNNTIKELSLSILMFPNNKSKRRRRQFSRLDPYRLEIMTLHNEINASLYQIQQWLKIYHNIAISISGLHKRISFWDNQYESSKKRKKDSKTK</sequence>
<reference evidence="2" key="1">
    <citation type="submission" date="2014-06" db="EMBL/GenBank/DDBJ databases">
        <authorList>
            <person name="Le Roux Frederique"/>
        </authorList>
    </citation>
    <scope>NUCLEOTIDE SEQUENCE [LARGE SCALE GENOMIC DNA]</scope>
    <source>
        <strain evidence="2">J5-5</strain>
    </source>
</reference>
<evidence type="ECO:0008006" key="3">
    <source>
        <dbReference type="Google" id="ProtNLM"/>
    </source>
</evidence>
<comment type="caution">
    <text evidence="1">The sequence shown here is derived from an EMBL/GenBank/DDBJ whole genome shotgun (WGS) entry which is preliminary data.</text>
</comment>
<evidence type="ECO:0000313" key="1">
    <source>
        <dbReference type="EMBL" id="CDT00689.1"/>
    </source>
</evidence>
<dbReference type="EMBL" id="CCJV01000042">
    <property type="protein sequence ID" value="CDT00689.1"/>
    <property type="molecule type" value="Genomic_DNA"/>
</dbReference>
<protein>
    <recommendedName>
        <fullName evidence="3">Transposase</fullName>
    </recommendedName>
</protein>
<dbReference type="Proteomes" id="UP000049495">
    <property type="component" value="Unassembled WGS sequence"/>
</dbReference>